<dbReference type="PANTHER" id="PTHR39329">
    <property type="entry name" value="ETHANOLAMINE AMMONIA-LYASE HEAVY CHAIN"/>
    <property type="match status" value="1"/>
</dbReference>
<comment type="subunit">
    <text evidence="1">The basic unit is a heterodimer which dimerizes to form tetramers. The heterotetramers trimerize; 6 large subunits form a core ring with 6 small subunits projecting outwards.</text>
</comment>
<dbReference type="RefSeq" id="WP_345201807.1">
    <property type="nucleotide sequence ID" value="NZ_BAABGM010000002.1"/>
</dbReference>
<feature type="binding site" evidence="1">
    <location>
        <position position="362"/>
    </location>
    <ligand>
        <name>substrate</name>
    </ligand>
</feature>
<evidence type="ECO:0000256" key="1">
    <source>
        <dbReference type="HAMAP-Rule" id="MF_00861"/>
    </source>
</evidence>
<keyword evidence="1" id="KW-1283">Bacterial microcompartment</keyword>
<sequence>MQLATTLFGTRYQFRDIKDLLAKSNEEKSGDQLAGVAAESAAERMAARFVLAEVTLETLRANPAVPYEEDEVTRVIDDAVNEAVYAEIKGMQVGELREWLLADTTTEAMIQRLSNGLTAEMVAAVTKLMSNMDLMLAASKIKVVKHANNTIGLRGTLGSRCQPNNQTDSVEGIRAAVYEGLSYGSGDSVIGINPSDDSLGSVSRLLEMTHEIITRWQIPTQNCLLAHVSTQMEAMRKGAPVGLVFQSLAGSQKGNESFGIDVAMLDEANALAKRYSVVTGPNFMYFETGQGAELSADAHHGADQVVMEARCYGLAKRYDPFQLNTVVGFIGPEYLYDSTQITRAGLEDHFMGKLTGISMGADVCYTNHARSTQNELENLAVLLGAAGVNYIMGIPMGDDSMLSYQSSSFHDAPSLRQLLGLRPLPEFEAWMEDLGLLRDGRLTEKAGDASFFLSR</sequence>
<evidence type="ECO:0000313" key="3">
    <source>
        <dbReference type="Proteomes" id="UP001500945"/>
    </source>
</evidence>
<comment type="similarity">
    <text evidence="1">Belongs to the EutB family.</text>
</comment>
<dbReference type="EMBL" id="BAABGM010000002">
    <property type="protein sequence ID" value="GAA4398432.1"/>
    <property type="molecule type" value="Genomic_DNA"/>
</dbReference>
<comment type="catalytic activity">
    <reaction evidence="1">
        <text>ethanolamine = acetaldehyde + NH4(+)</text>
        <dbReference type="Rhea" id="RHEA:15313"/>
        <dbReference type="ChEBI" id="CHEBI:15343"/>
        <dbReference type="ChEBI" id="CHEBI:28938"/>
        <dbReference type="ChEBI" id="CHEBI:57603"/>
        <dbReference type="EC" id="4.3.1.7"/>
    </reaction>
</comment>
<comment type="function">
    <text evidence="1">Catalyzes the deamination of various vicinal amino-alcohols to oxo compounds. Allows this organism to utilize ethanolamine as the sole source of nitrogen and carbon in the presence of vitamin B12.</text>
</comment>
<feature type="binding site" evidence="1">
    <location>
        <position position="295"/>
    </location>
    <ligand>
        <name>adenosylcob(III)alamin</name>
        <dbReference type="ChEBI" id="CHEBI:18408"/>
    </ligand>
</feature>
<feature type="binding site" evidence="1">
    <location>
        <begin position="160"/>
        <end position="162"/>
    </location>
    <ligand>
        <name>substrate</name>
    </ligand>
</feature>
<dbReference type="Gene3D" id="2.30.170.30">
    <property type="entry name" value="ethanolamine ammonia-lyase heavy chain domain like"/>
    <property type="match status" value="1"/>
</dbReference>
<feature type="binding site" evidence="1">
    <location>
        <position position="287"/>
    </location>
    <ligand>
        <name>substrate</name>
    </ligand>
</feature>
<keyword evidence="1" id="KW-0170">Cobalt</keyword>
<proteinExistence type="inferred from homology"/>
<organism evidence="2 3">
    <name type="scientific">Fodinibacter luteus</name>
    <dbReference type="NCBI Taxonomy" id="552064"/>
    <lineage>
        <taxon>Bacteria</taxon>
        <taxon>Bacillati</taxon>
        <taxon>Actinomycetota</taxon>
        <taxon>Actinomycetes</taxon>
        <taxon>Micrococcales</taxon>
        <taxon>Intrasporangiaceae</taxon>
        <taxon>Fodinibacter (ex Wang et al. 2009)</taxon>
    </lineage>
</organism>
<dbReference type="Gene3D" id="3.20.20.70">
    <property type="entry name" value="Aldolase class I"/>
    <property type="match status" value="1"/>
</dbReference>
<feature type="binding site" evidence="1">
    <location>
        <position position="194"/>
    </location>
    <ligand>
        <name>adenosylcob(III)alamin</name>
        <dbReference type="ChEBI" id="CHEBI:18408"/>
    </ligand>
</feature>
<keyword evidence="3" id="KW-1185">Reference proteome</keyword>
<comment type="caution">
    <text evidence="2">The sequence shown here is derived from an EMBL/GenBank/DDBJ whole genome shotgun (WGS) entry which is preliminary data.</text>
</comment>
<name>A0ABP8JZR3_9MICO</name>
<evidence type="ECO:0000313" key="2">
    <source>
        <dbReference type="EMBL" id="GAA4398432.1"/>
    </source>
</evidence>
<dbReference type="Proteomes" id="UP001500945">
    <property type="component" value="Unassembled WGS sequence"/>
</dbReference>
<dbReference type="InterPro" id="IPR044939">
    <property type="entry name" value="EutB_dom_2_sf"/>
</dbReference>
<dbReference type="Pfam" id="PF06751">
    <property type="entry name" value="EutB"/>
    <property type="match status" value="1"/>
</dbReference>
<reference evidence="3" key="1">
    <citation type="journal article" date="2019" name="Int. J. Syst. Evol. Microbiol.">
        <title>The Global Catalogue of Microorganisms (GCM) 10K type strain sequencing project: providing services to taxonomists for standard genome sequencing and annotation.</title>
        <authorList>
            <consortium name="The Broad Institute Genomics Platform"/>
            <consortium name="The Broad Institute Genome Sequencing Center for Infectious Disease"/>
            <person name="Wu L."/>
            <person name="Ma J."/>
        </authorList>
    </citation>
    <scope>NUCLEOTIDE SEQUENCE [LARGE SCALE GENOMIC DNA]</scope>
    <source>
        <strain evidence="3">JCM 17809</strain>
    </source>
</reference>
<gene>
    <name evidence="1" type="primary">eutB</name>
    <name evidence="2" type="ORF">GCM10023168_04500</name>
</gene>
<keyword evidence="1" id="KW-0846">Cobalamin</keyword>
<feature type="binding site" evidence="1">
    <location>
        <position position="401"/>
    </location>
    <ligand>
        <name>adenosylcob(III)alamin</name>
        <dbReference type="ChEBI" id="CHEBI:18408"/>
    </ligand>
</feature>
<dbReference type="PIRSF" id="PIRSF018788">
    <property type="entry name" value="EutB"/>
    <property type="match status" value="1"/>
</dbReference>
<comment type="cofactor">
    <cofactor evidence="1">
        <name>adenosylcob(III)alamin</name>
        <dbReference type="ChEBI" id="CHEBI:18408"/>
    </cofactor>
    <text evidence="1">Binds between the large and small subunits.</text>
</comment>
<feature type="binding site" evidence="1">
    <location>
        <position position="246"/>
    </location>
    <ligand>
        <name>adenosylcob(III)alamin</name>
        <dbReference type="ChEBI" id="CHEBI:18408"/>
    </ligand>
</feature>
<dbReference type="Gene3D" id="1.10.220.70">
    <property type="entry name" value="lyase"/>
    <property type="match status" value="1"/>
</dbReference>
<protein>
    <recommendedName>
        <fullName evidence="1">Ethanolamine ammonia-lyase large subunit</fullName>
        <shortName evidence="1">EAL large subunit</shortName>
        <ecNumber evidence="1">4.3.1.7</ecNumber>
    </recommendedName>
</protein>
<accession>A0ABP8JZR3</accession>
<dbReference type="HAMAP" id="MF_00861">
    <property type="entry name" value="EutB"/>
    <property type="match status" value="1"/>
</dbReference>
<feature type="binding site" evidence="1">
    <location>
        <position position="193"/>
    </location>
    <ligand>
        <name>substrate</name>
    </ligand>
</feature>
<keyword evidence="1" id="KW-0456">Lyase</keyword>
<comment type="subcellular location">
    <subcellularLocation>
        <location evidence="1">Bacterial microcompartment</location>
    </subcellularLocation>
</comment>
<dbReference type="NCBIfam" id="NF011649">
    <property type="entry name" value="PRK15067.1"/>
    <property type="match status" value="1"/>
</dbReference>
<comment type="pathway">
    <text evidence="1">Amine and polyamine degradation; ethanolamine degradation.</text>
</comment>
<dbReference type="InterPro" id="IPR013785">
    <property type="entry name" value="Aldolase_TIM"/>
</dbReference>
<dbReference type="PANTHER" id="PTHR39329:SF1">
    <property type="entry name" value="ETHANOLAMINE AMMONIA-LYASE LARGE SUBUNIT"/>
    <property type="match status" value="1"/>
</dbReference>
<dbReference type="EC" id="4.3.1.7" evidence="1"/>
<dbReference type="InterPro" id="IPR044941">
    <property type="entry name" value="EutB_N_sf"/>
</dbReference>
<dbReference type="InterPro" id="IPR010628">
    <property type="entry name" value="EutB"/>
</dbReference>